<dbReference type="Pfam" id="PF10022">
    <property type="entry name" value="DUF2264"/>
    <property type="match status" value="1"/>
</dbReference>
<accession>A0A399T9H3</accession>
<name>A0A399T9H3_9BACT</name>
<comment type="caution">
    <text evidence="2">The sequence shown here is derived from an EMBL/GenBank/DDBJ whole genome shotgun (WGS) entry which is preliminary data.</text>
</comment>
<dbReference type="PIRSF" id="PIRSF014753">
    <property type="entry name" value="UCP014753"/>
    <property type="match status" value="1"/>
</dbReference>
<dbReference type="PANTHER" id="PTHR35339">
    <property type="entry name" value="LINALOOL DEHYDRATASE_ISOMERASE DOMAIN-CONTAINING PROTEIN"/>
    <property type="match status" value="1"/>
</dbReference>
<keyword evidence="3" id="KW-1185">Reference proteome</keyword>
<proteinExistence type="predicted"/>
<evidence type="ECO:0000313" key="2">
    <source>
        <dbReference type="EMBL" id="RIJ50867.1"/>
    </source>
</evidence>
<organism evidence="2 3">
    <name type="scientific">Maribellus luteus</name>
    <dbReference type="NCBI Taxonomy" id="2305463"/>
    <lineage>
        <taxon>Bacteria</taxon>
        <taxon>Pseudomonadati</taxon>
        <taxon>Bacteroidota</taxon>
        <taxon>Bacteroidia</taxon>
        <taxon>Marinilabiliales</taxon>
        <taxon>Prolixibacteraceae</taxon>
        <taxon>Maribellus</taxon>
    </lineage>
</organism>
<dbReference type="Proteomes" id="UP000265926">
    <property type="component" value="Unassembled WGS sequence"/>
</dbReference>
<dbReference type="AlphaFoldDB" id="A0A399T9H3"/>
<dbReference type="InterPro" id="IPR016624">
    <property type="entry name" value="UCP014753"/>
</dbReference>
<gene>
    <name evidence="2" type="ORF">D1614_00580</name>
</gene>
<evidence type="ECO:0000259" key="1">
    <source>
        <dbReference type="Pfam" id="PF10022"/>
    </source>
</evidence>
<reference evidence="2 3" key="1">
    <citation type="submission" date="2018-08" db="EMBL/GenBank/DDBJ databases">
        <title>Pallidiluteibacterium maritimus gen. nov., sp. nov., isolated from coastal sediment.</title>
        <authorList>
            <person name="Zhou L.Y."/>
        </authorList>
    </citation>
    <scope>NUCLEOTIDE SEQUENCE [LARGE SCALE GENOMIC DNA]</scope>
    <source>
        <strain evidence="2 3">XSD2</strain>
    </source>
</reference>
<dbReference type="OrthoDB" id="9813465at2"/>
<sequence length="413" mass="46925">MNRRNFIKTVPVVGAGVVLSNQVMGQTDSKKNKLPENHREYWVQLLDKISAPVLEAGSQNKLKATMPVETTTGAKEKPSTYLEAVGRLLAGIAPWLESNSGDAAETGLRKKYREMALKTIHNITDETSPDYLFDHKEPQILVDAAFLAHAFLRAPQQLWQALSEDSQKNVVKCFVVTRDIKPFYSNWLLFSGMIEAFFLKNDLPFDIMRLDFSVKKHQEWYLGDGMYGDGPDFHWDYYNSYVIQPMLMDIVTVMQEKKKFDDRSTEEIAKRFTRYAAIQERLISPEGTFPAVGRSLVYRMGAFQHLAQASLQKRLPEIVKPAQVRCALTAVMQRLMSAPGTFDKNGWLQIGLCGHQNSMGEYYISTGSLYLCSTGLLPLGLATDDEFWKDADAPWTNIRIWNGEDLKNDHALY</sequence>
<dbReference type="InterPro" id="IPR049349">
    <property type="entry name" value="DUF2264_N"/>
</dbReference>
<evidence type="ECO:0000313" key="3">
    <source>
        <dbReference type="Proteomes" id="UP000265926"/>
    </source>
</evidence>
<dbReference type="PANTHER" id="PTHR35339:SF3">
    <property type="entry name" value="DUF2264 DOMAIN-CONTAINING PROTEIN"/>
    <property type="match status" value="1"/>
</dbReference>
<feature type="domain" description="DUF2264" evidence="1">
    <location>
        <begin position="39"/>
        <end position="395"/>
    </location>
</feature>
<dbReference type="EMBL" id="QWGR01000001">
    <property type="protein sequence ID" value="RIJ50867.1"/>
    <property type="molecule type" value="Genomic_DNA"/>
</dbReference>
<protein>
    <submittedName>
        <fullName evidence="2">DUF2264 domain-containing protein</fullName>
    </submittedName>
</protein>